<evidence type="ECO:0000313" key="4">
    <source>
        <dbReference type="Proteomes" id="UP000774283"/>
    </source>
</evidence>
<reference evidence="3 4" key="1">
    <citation type="submission" date="2020-04" db="EMBL/GenBank/DDBJ databases">
        <title>MicrobeNet Type strains.</title>
        <authorList>
            <person name="Nicholson A.C."/>
        </authorList>
    </citation>
    <scope>NUCLEOTIDE SEQUENCE [LARGE SCALE GENOMIC DNA]</scope>
    <source>
        <strain evidence="3 4">ATCC BAA-789</strain>
    </source>
</reference>
<gene>
    <name evidence="3" type="ORF">HF995_12215</name>
</gene>
<feature type="transmembrane region" description="Helical" evidence="2">
    <location>
        <begin position="64"/>
        <end position="85"/>
    </location>
</feature>
<dbReference type="EMBL" id="JAAXOW010000004">
    <property type="protein sequence ID" value="NKX94023.1"/>
    <property type="molecule type" value="Genomic_DNA"/>
</dbReference>
<feature type="compositionally biased region" description="Gly residues" evidence="1">
    <location>
        <begin position="116"/>
        <end position="125"/>
    </location>
</feature>
<keyword evidence="4" id="KW-1185">Reference proteome</keyword>
<feature type="compositionally biased region" description="Basic and acidic residues" evidence="1">
    <location>
        <begin position="89"/>
        <end position="110"/>
    </location>
</feature>
<dbReference type="Proteomes" id="UP000774283">
    <property type="component" value="Unassembled WGS sequence"/>
</dbReference>
<keyword evidence="2" id="KW-0812">Transmembrane</keyword>
<feature type="region of interest" description="Disordered" evidence="1">
    <location>
        <begin position="1"/>
        <end position="62"/>
    </location>
</feature>
<organism evidence="3 4">
    <name type="scientific">Sanguibacter hominis ATCC BAA-789</name>
    <dbReference type="NCBI Taxonomy" id="1312740"/>
    <lineage>
        <taxon>Bacteria</taxon>
        <taxon>Bacillati</taxon>
        <taxon>Actinomycetota</taxon>
        <taxon>Actinomycetes</taxon>
        <taxon>Micrococcales</taxon>
        <taxon>Sanguibacteraceae</taxon>
        <taxon>Sanguibacter</taxon>
    </lineage>
</organism>
<feature type="region of interest" description="Disordered" evidence="1">
    <location>
        <begin position="82"/>
        <end position="141"/>
    </location>
</feature>
<comment type="caution">
    <text evidence="3">The sequence shown here is derived from an EMBL/GenBank/DDBJ whole genome shotgun (WGS) entry which is preliminary data.</text>
</comment>
<proteinExistence type="predicted"/>
<evidence type="ECO:0000256" key="1">
    <source>
        <dbReference type="SAM" id="MobiDB-lite"/>
    </source>
</evidence>
<feature type="compositionally biased region" description="Basic and acidic residues" evidence="1">
    <location>
        <begin position="126"/>
        <end position="141"/>
    </location>
</feature>
<dbReference type="AlphaFoldDB" id="A0A9X5ISH6"/>
<keyword evidence="2" id="KW-1133">Transmembrane helix</keyword>
<accession>A0A9X5ISH6</accession>
<name>A0A9X5ISH6_9MICO</name>
<dbReference type="RefSeq" id="WP_168448081.1">
    <property type="nucleotide sequence ID" value="NZ_JAAXOW010000004.1"/>
</dbReference>
<sequence>MTADDTTRPDVTPAPESDPGRDVPLSPPAAASGQDSAAPAFSPQGDDAPRGSGRAAQTLTRRPIASALTVAITAGLLGLGGGYLLGAGLDDREPASAASEHREGWRERPGMDSQGHGDGAPGARGPGERGFADRGADPERP</sequence>
<evidence type="ECO:0000256" key="2">
    <source>
        <dbReference type="SAM" id="Phobius"/>
    </source>
</evidence>
<feature type="compositionally biased region" description="Low complexity" evidence="1">
    <location>
        <begin position="28"/>
        <end position="40"/>
    </location>
</feature>
<evidence type="ECO:0000313" key="3">
    <source>
        <dbReference type="EMBL" id="NKX94023.1"/>
    </source>
</evidence>
<keyword evidence="2" id="KW-0472">Membrane</keyword>
<protein>
    <submittedName>
        <fullName evidence="3">Uncharacterized protein</fullName>
    </submittedName>
</protein>